<evidence type="ECO:0000313" key="2">
    <source>
        <dbReference type="EMBL" id="KIS21952.1"/>
    </source>
</evidence>
<dbReference type="OrthoDB" id="9807498at2"/>
<feature type="domain" description="Peptidase U32 collagenase" evidence="1">
    <location>
        <begin position="376"/>
        <end position="492"/>
    </location>
</feature>
<evidence type="ECO:0000259" key="1">
    <source>
        <dbReference type="Pfam" id="PF12392"/>
    </source>
</evidence>
<dbReference type="PROSITE" id="PS01276">
    <property type="entry name" value="PEPTIDASE_U32"/>
    <property type="match status" value="1"/>
</dbReference>
<dbReference type="Pfam" id="PF12392">
    <property type="entry name" value="DUF3656"/>
    <property type="match status" value="1"/>
</dbReference>
<organism evidence="2 3">
    <name type="scientific">Clostridium botulinum B2 450</name>
    <dbReference type="NCBI Taxonomy" id="1379739"/>
    <lineage>
        <taxon>Bacteria</taxon>
        <taxon>Bacillati</taxon>
        <taxon>Bacillota</taxon>
        <taxon>Clostridia</taxon>
        <taxon>Eubacteriales</taxon>
        <taxon>Clostridiaceae</taxon>
        <taxon>Clostridium</taxon>
    </lineage>
</organism>
<dbReference type="PATRIC" id="fig|1379739.3.peg.3545"/>
<gene>
    <name evidence="2" type="ORF">N495_15750</name>
</gene>
<comment type="caution">
    <text evidence="2">The sequence shown here is derived from an EMBL/GenBank/DDBJ whole genome shotgun (WGS) entry which is preliminary data.</text>
</comment>
<dbReference type="Proteomes" id="UP000032250">
    <property type="component" value="Unassembled WGS sequence"/>
</dbReference>
<dbReference type="RefSeq" id="WP_043032464.1">
    <property type="nucleotide sequence ID" value="NZ_JXSU01000008.1"/>
</dbReference>
<proteinExistence type="predicted"/>
<dbReference type="InterPro" id="IPR020988">
    <property type="entry name" value="Pept_U32_collagenase"/>
</dbReference>
<dbReference type="InterPro" id="IPR051454">
    <property type="entry name" value="RNA/ubiquinone_mod_enzymes"/>
</dbReference>
<dbReference type="PANTHER" id="PTHR30217">
    <property type="entry name" value="PEPTIDASE U32 FAMILY"/>
    <property type="match status" value="1"/>
</dbReference>
<sequence length="788" mass="90312">MRRIELLAPAGSMESLYAAVQAGTDAVYMGGSKFSARAYANNFDDEQLKYAINYCHLYGVKVYITVNTLIKQEEIKEAIKYIGFLYSIGIDALIIQDTGIAKLIKEKLPDFEIHASTQMTVHNGEGAIFLKELGFKRIVLSRELSLKEIEYISKDLDVETEIFVHGALCICYSGQCLMSSILGGRSGNRGRCAQPCRLPYTLINEKDNKETKGYLLSPKDICNIENMEDLIKAGATSFKIEGRMKRPEYVAGVIRSYRKAIDAVINKENFEEEKNKKELMQLFNREGFSKAYIYGNKGKDMMAYSFPKNTGLPLGKVNKDKSIKLEESLKIKDGIRNGDKGFIVSSIIKDNKEVEKAYKGDLVKIKPLNYKFKDELYKTSDIELLQSLGKIYEDKFNRKIYLEANLDFKVGEKIKLSCRYNEEEYSVEGKEIEKALKKPLSMEKIEENLMKSGETPFKINKIKFNSYEEGFLPVSEINNCRRMLINSIEEKIIQNNPHCGKIKEFNVDNIYSNINGIKENNLPEYIFSVYTYEQLKAVVNNGFRNVIIDLFTRDPLNIQKIKELYKDLNIYLKAPNIIKSEFDYVEKIIEENLHNIKGIVTANLGIVNKFNNRTEIIGDYKLNIFNSFAGDFYKEFIKGSCLSIELNKKEIKSIVKHMDLGSQMLIYGKIENMVSEYCPIGSTFGGKNSSSSCNKACEKGIYILKDRISAKFPVKTDVFCRSHIYNNSDINLIGNIEEIKAMGINSFRLDFLNESYEEMEYILKALKEEKWKGNFKNYTRGHYKRGVE</sequence>
<dbReference type="AlphaFoldDB" id="A0A0D1BPX0"/>
<dbReference type="PANTHER" id="PTHR30217:SF10">
    <property type="entry name" value="23S RRNA 5-HYDROXYCYTIDINE C2501 SYNTHASE"/>
    <property type="match status" value="1"/>
</dbReference>
<dbReference type="HOGENOM" id="CLU_011540_4_0_9"/>
<accession>A0A0D1BPX0</accession>
<name>A0A0D1BPX0_CLOBO</name>
<dbReference type="Pfam" id="PF01136">
    <property type="entry name" value="Peptidase_U32"/>
    <property type="match status" value="2"/>
</dbReference>
<dbReference type="InterPro" id="IPR001539">
    <property type="entry name" value="Peptidase_U32"/>
</dbReference>
<evidence type="ECO:0000313" key="3">
    <source>
        <dbReference type="Proteomes" id="UP000032250"/>
    </source>
</evidence>
<reference evidence="2 3" key="1">
    <citation type="submission" date="2014-06" db="EMBL/GenBank/DDBJ databases">
        <title>Genome characterization of distinct group I Clostridium botulinum lineages.</title>
        <authorList>
            <person name="Giordani F."/>
            <person name="Anselmo A."/>
            <person name="Fillo S."/>
            <person name="Palozzi A.M."/>
            <person name="Fortunato A."/>
            <person name="Gentile B."/>
            <person name="Ciammaruconi A."/>
            <person name="Anniballi F."/>
            <person name="De Medici D."/>
            <person name="Lista F."/>
        </authorList>
    </citation>
    <scope>NUCLEOTIDE SEQUENCE [LARGE SCALE GENOMIC DNA]</scope>
    <source>
        <strain evidence="2 3">B2 450</strain>
    </source>
</reference>
<dbReference type="EMBL" id="JXSU01000008">
    <property type="protein sequence ID" value="KIS21952.1"/>
    <property type="molecule type" value="Genomic_DNA"/>
</dbReference>
<protein>
    <submittedName>
        <fullName evidence="2">Peptidase U32</fullName>
    </submittedName>
</protein>